<name>A0ACC1NSU3_9HYPO</name>
<reference evidence="1" key="1">
    <citation type="submission" date="2022-08" db="EMBL/GenBank/DDBJ databases">
        <title>Genome Sequence of Lecanicillium fungicola.</title>
        <authorList>
            <person name="Buettner E."/>
        </authorList>
    </citation>
    <scope>NUCLEOTIDE SEQUENCE</scope>
    <source>
        <strain evidence="1">Babe33</strain>
    </source>
</reference>
<keyword evidence="2" id="KW-1185">Reference proteome</keyword>
<protein>
    <submittedName>
        <fullName evidence="1">Uncharacterized protein</fullName>
    </submittedName>
</protein>
<dbReference type="EMBL" id="JANJQO010000080">
    <property type="protein sequence ID" value="KAJ2982365.1"/>
    <property type="molecule type" value="Genomic_DNA"/>
</dbReference>
<dbReference type="Proteomes" id="UP001143910">
    <property type="component" value="Unassembled WGS sequence"/>
</dbReference>
<accession>A0ACC1NSU3</accession>
<organism evidence="1 2">
    <name type="scientific">Zarea fungicola</name>
    <dbReference type="NCBI Taxonomy" id="93591"/>
    <lineage>
        <taxon>Eukaryota</taxon>
        <taxon>Fungi</taxon>
        <taxon>Dikarya</taxon>
        <taxon>Ascomycota</taxon>
        <taxon>Pezizomycotina</taxon>
        <taxon>Sordariomycetes</taxon>
        <taxon>Hypocreomycetidae</taxon>
        <taxon>Hypocreales</taxon>
        <taxon>Cordycipitaceae</taxon>
        <taxon>Zarea</taxon>
    </lineage>
</organism>
<proteinExistence type="predicted"/>
<sequence length="155" mass="16906">MRDDGVEVKVVGGRTMLVVCSPLEDNMTGEYIPMPSARYKCDETPSSLAIVLGIVLSITHFPSIFSPLSQLPKMKTQTLVALAAAAGSTLKPHHSFLVKPIFSAAMSACPYRKDFYAKLGDNDAKVSEDLQVYLKALAKIVGILKQFVDSKEAKW</sequence>
<comment type="caution">
    <text evidence="1">The sequence shown here is derived from an EMBL/GenBank/DDBJ whole genome shotgun (WGS) entry which is preliminary data.</text>
</comment>
<gene>
    <name evidence="1" type="ORF">NQ176_g1445</name>
</gene>
<evidence type="ECO:0000313" key="1">
    <source>
        <dbReference type="EMBL" id="KAJ2982365.1"/>
    </source>
</evidence>
<evidence type="ECO:0000313" key="2">
    <source>
        <dbReference type="Proteomes" id="UP001143910"/>
    </source>
</evidence>